<sequence>MVSADTEARGTARADYLQAANSQGIQTLLEAEKEASKVVQKARQYRVQKLKDARSEAAKEIEAYKAKKEEEFNKFESDHTSQTTSSQTNIDSTTKTQLANLDSSVEKNKGEVIKKIVERVLQSDPHLHPNLKKIEA</sequence>
<evidence type="ECO:0000256" key="4">
    <source>
        <dbReference type="ARBA" id="ARBA00023065"/>
    </source>
</evidence>
<feature type="region of interest" description="Disordered" evidence="6">
    <location>
        <begin position="72"/>
        <end position="97"/>
    </location>
</feature>
<keyword evidence="3 5" id="KW-0375">Hydrogen ion transport</keyword>
<keyword evidence="4 5" id="KW-0406">Ion transport</keyword>
<dbReference type="PANTHER" id="PTHR12713">
    <property type="entry name" value="VACUOLAR ATP SYNTHASE SUBUNIT G"/>
    <property type="match status" value="1"/>
</dbReference>
<evidence type="ECO:0000313" key="8">
    <source>
        <dbReference type="Proteomes" id="UP000095149"/>
    </source>
</evidence>
<reference evidence="7 8" key="1">
    <citation type="submission" date="2016-06" db="EMBL/GenBank/DDBJ databases">
        <title>Evolution of pathogenesis and genome organization in the Tremellales.</title>
        <authorList>
            <person name="Cuomo C."/>
            <person name="Litvintseva A."/>
            <person name="Heitman J."/>
            <person name="Chen Y."/>
            <person name="Sun S."/>
            <person name="Springer D."/>
            <person name="Dromer F."/>
            <person name="Young S."/>
            <person name="Zeng Q."/>
            <person name="Chapman S."/>
            <person name="Gujja S."/>
            <person name="Saif S."/>
            <person name="Birren B."/>
        </authorList>
    </citation>
    <scope>NUCLEOTIDE SEQUENCE [LARGE SCALE GENOMIC DNA]</scope>
    <source>
        <strain evidence="7 8">CBS 6273</strain>
    </source>
</reference>
<feature type="compositionally biased region" description="Low complexity" evidence="6">
    <location>
        <begin position="80"/>
        <end position="94"/>
    </location>
</feature>
<dbReference type="Pfam" id="PF03179">
    <property type="entry name" value="V-ATPase_G"/>
    <property type="match status" value="1"/>
</dbReference>
<evidence type="ECO:0000256" key="6">
    <source>
        <dbReference type="SAM" id="MobiDB-lite"/>
    </source>
</evidence>
<dbReference type="PANTHER" id="PTHR12713:SF11">
    <property type="entry name" value="V-TYPE PROTON ATPASE SUBUNIT G"/>
    <property type="match status" value="1"/>
</dbReference>
<dbReference type="FunFam" id="1.20.5.2950:FF:000001">
    <property type="entry name" value="V-type proton ATPase subunit G"/>
    <property type="match status" value="1"/>
</dbReference>
<comment type="subunit">
    <text evidence="5">V-ATPase is a heteromultimeric enzyme made up of two complexes: the ATP-hydrolytic V1 complex and the proton translocation V0 complex.</text>
</comment>
<protein>
    <recommendedName>
        <fullName evidence="5">V-type proton ATPase subunit G</fullName>
    </recommendedName>
</protein>
<evidence type="ECO:0000313" key="7">
    <source>
        <dbReference type="EMBL" id="ODO04816.1"/>
    </source>
</evidence>
<evidence type="ECO:0000256" key="1">
    <source>
        <dbReference type="ARBA" id="ARBA00010066"/>
    </source>
</evidence>
<dbReference type="Proteomes" id="UP000095149">
    <property type="component" value="Unassembled WGS sequence"/>
</dbReference>
<accession>A0A1E3JVR2</accession>
<dbReference type="GO" id="GO:0000221">
    <property type="term" value="C:vacuolar proton-transporting V-type ATPase, V1 domain"/>
    <property type="evidence" value="ECO:0007669"/>
    <property type="project" value="TreeGrafter"/>
</dbReference>
<evidence type="ECO:0000256" key="3">
    <source>
        <dbReference type="ARBA" id="ARBA00022781"/>
    </source>
</evidence>
<name>A0A1E3JVR2_9TREE</name>
<comment type="caution">
    <text evidence="7">The sequence shown here is derived from an EMBL/GenBank/DDBJ whole genome shotgun (WGS) entry which is preliminary data.</text>
</comment>
<evidence type="ECO:0000256" key="5">
    <source>
        <dbReference type="RuleBase" id="RU364019"/>
    </source>
</evidence>
<keyword evidence="2 5" id="KW-0813">Transport</keyword>
<organism evidence="7 8">
    <name type="scientific">Cryptococcus amylolentus CBS 6273</name>
    <dbReference type="NCBI Taxonomy" id="1296118"/>
    <lineage>
        <taxon>Eukaryota</taxon>
        <taxon>Fungi</taxon>
        <taxon>Dikarya</taxon>
        <taxon>Basidiomycota</taxon>
        <taxon>Agaricomycotina</taxon>
        <taxon>Tremellomycetes</taxon>
        <taxon>Tremellales</taxon>
        <taxon>Cryptococcaceae</taxon>
        <taxon>Cryptococcus</taxon>
    </lineage>
</organism>
<gene>
    <name evidence="7" type="ORF">I350_05426</name>
</gene>
<comment type="similarity">
    <text evidence="1 5">Belongs to the V-ATPase G subunit family.</text>
</comment>
<dbReference type="NCBIfam" id="TIGR01147">
    <property type="entry name" value="V_ATP_synt_G"/>
    <property type="match status" value="1"/>
</dbReference>
<dbReference type="GO" id="GO:0016887">
    <property type="term" value="F:ATP hydrolysis activity"/>
    <property type="evidence" value="ECO:0007669"/>
    <property type="project" value="TreeGrafter"/>
</dbReference>
<dbReference type="InterPro" id="IPR005124">
    <property type="entry name" value="V-ATPase_G"/>
</dbReference>
<dbReference type="AlphaFoldDB" id="A0A1E3JVR2"/>
<dbReference type="EMBL" id="MEKH01000008">
    <property type="protein sequence ID" value="ODO04816.1"/>
    <property type="molecule type" value="Genomic_DNA"/>
</dbReference>
<dbReference type="OrthoDB" id="250802at2759"/>
<proteinExistence type="inferred from homology"/>
<comment type="function">
    <text evidence="5">Subunit of the V1 complex of vacuolar(H+)-ATPase (V-ATPase), a multisubunit enzyme composed of a peripheral complex (V1) that hydrolyzes ATP and a membrane integral complex (V0) that translocates protons. V-ATPase is responsible for acidifying and maintaining the pH of intracellular compartments and in some cell types, is targeted to the plasma membrane, where it is responsible for acidifying the extracellular environment.</text>
</comment>
<evidence type="ECO:0000256" key="2">
    <source>
        <dbReference type="ARBA" id="ARBA00022448"/>
    </source>
</evidence>
<dbReference type="Gene3D" id="1.20.5.2950">
    <property type="match status" value="1"/>
</dbReference>
<dbReference type="GO" id="GO:0046961">
    <property type="term" value="F:proton-transporting ATPase activity, rotational mechanism"/>
    <property type="evidence" value="ECO:0007669"/>
    <property type="project" value="InterPro"/>
</dbReference>